<evidence type="ECO:0008006" key="4">
    <source>
        <dbReference type="Google" id="ProtNLM"/>
    </source>
</evidence>
<evidence type="ECO:0000256" key="1">
    <source>
        <dbReference type="SAM" id="SignalP"/>
    </source>
</evidence>
<dbReference type="EMBL" id="CABVIE010000004">
    <property type="protein sequence ID" value="VVO79251.1"/>
    <property type="molecule type" value="Genomic_DNA"/>
</dbReference>
<keyword evidence="1" id="KW-0732">Signal</keyword>
<evidence type="ECO:0000313" key="2">
    <source>
        <dbReference type="EMBL" id="VVO79251.1"/>
    </source>
</evidence>
<feature type="chain" id="PRO_5034583526" description="TonB C-terminal domain-containing protein" evidence="1">
    <location>
        <begin position="19"/>
        <end position="107"/>
    </location>
</feature>
<feature type="signal peptide" evidence="1">
    <location>
        <begin position="1"/>
        <end position="18"/>
    </location>
</feature>
<dbReference type="AlphaFoldDB" id="A0A8H2NPS4"/>
<organism evidence="2 3">
    <name type="scientific">Pseudomonas fluorescens</name>
    <dbReference type="NCBI Taxonomy" id="294"/>
    <lineage>
        <taxon>Bacteria</taxon>
        <taxon>Pseudomonadati</taxon>
        <taxon>Pseudomonadota</taxon>
        <taxon>Gammaproteobacteria</taxon>
        <taxon>Pseudomonadales</taxon>
        <taxon>Pseudomonadaceae</taxon>
        <taxon>Pseudomonas</taxon>
    </lineage>
</organism>
<gene>
    <name evidence="2" type="ORF">PS900_01723</name>
</gene>
<dbReference type="SUPFAM" id="SSF74653">
    <property type="entry name" value="TolA/TonB C-terminal domain"/>
    <property type="match status" value="1"/>
</dbReference>
<evidence type="ECO:0000313" key="3">
    <source>
        <dbReference type="Proteomes" id="UP000325723"/>
    </source>
</evidence>
<sequence>MRWWVCMVVLVASLDVRAGEVFLIPENNPKPVYPVALHRAGVTGMVRVSLTVQVDGSVSKAGILEGRCYDKKARQRGRAFIADRDSANLHHHFPDRFTLAKIIDGLG</sequence>
<comment type="caution">
    <text evidence="2">The sequence shown here is derived from an EMBL/GenBank/DDBJ whole genome shotgun (WGS) entry which is preliminary data.</text>
</comment>
<dbReference type="Gene3D" id="3.30.1150.10">
    <property type="match status" value="1"/>
</dbReference>
<reference evidence="2 3" key="1">
    <citation type="submission" date="2019-09" db="EMBL/GenBank/DDBJ databases">
        <authorList>
            <person name="Chandra G."/>
            <person name="Truman W A."/>
        </authorList>
    </citation>
    <scope>NUCLEOTIDE SEQUENCE [LARGE SCALE GENOMIC DNA]</scope>
    <source>
        <strain evidence="2">PS900</strain>
    </source>
</reference>
<protein>
    <recommendedName>
        <fullName evidence="4">TonB C-terminal domain-containing protein</fullName>
    </recommendedName>
</protein>
<proteinExistence type="predicted"/>
<dbReference type="RefSeq" id="WP_150757491.1">
    <property type="nucleotide sequence ID" value="NZ_CABVIE010000004.1"/>
</dbReference>
<dbReference type="Proteomes" id="UP000325723">
    <property type="component" value="Unassembled WGS sequence"/>
</dbReference>
<name>A0A8H2NPS4_PSEFL</name>
<accession>A0A8H2NPS4</accession>